<feature type="region of interest" description="Disordered" evidence="1">
    <location>
        <begin position="66"/>
        <end position="100"/>
    </location>
</feature>
<dbReference type="EMBL" id="JAKWBI020000261">
    <property type="protein sequence ID" value="KAJ2897678.1"/>
    <property type="molecule type" value="Genomic_DNA"/>
</dbReference>
<feature type="region of interest" description="Disordered" evidence="1">
    <location>
        <begin position="181"/>
        <end position="212"/>
    </location>
</feature>
<feature type="compositionally biased region" description="Basic and acidic residues" evidence="1">
    <location>
        <begin position="189"/>
        <end position="202"/>
    </location>
</feature>
<comment type="caution">
    <text evidence="2">The sequence shown here is derived from an EMBL/GenBank/DDBJ whole genome shotgun (WGS) entry which is preliminary data.</text>
</comment>
<accession>A0AAD5RMH2</accession>
<evidence type="ECO:0000313" key="2">
    <source>
        <dbReference type="EMBL" id="KAJ2897678.1"/>
    </source>
</evidence>
<feature type="region of interest" description="Disordered" evidence="1">
    <location>
        <begin position="230"/>
        <end position="263"/>
    </location>
</feature>
<evidence type="ECO:0000313" key="3">
    <source>
        <dbReference type="Proteomes" id="UP001201980"/>
    </source>
</evidence>
<evidence type="ECO:0000256" key="1">
    <source>
        <dbReference type="SAM" id="MobiDB-lite"/>
    </source>
</evidence>
<dbReference type="Proteomes" id="UP001201980">
    <property type="component" value="Unassembled WGS sequence"/>
</dbReference>
<name>A0AAD5RMH2_9PEZI</name>
<dbReference type="AlphaFoldDB" id="A0AAD5RMH2"/>
<protein>
    <submittedName>
        <fullName evidence="2">Uncharacterized protein</fullName>
    </submittedName>
</protein>
<keyword evidence="3" id="KW-1185">Reference proteome</keyword>
<sequence length="304" mass="33472">MFTPNYTTTPTTKNNGGQRNATSSETIVTKFGVLSRRTVPADLDSPFRQGPYVKRGKPGAGAVAAMATSNKKKARCTTTSRKSSFPRGQNTGGLGLPPSGDADTMLARFGGLAEGVGQGPGPRKVAKPIPAALMAPPPESPAPCSRLSLLQAERAQKESRRSAAMNTKTVPAFATRLAKKGEFASTSQERAKEIRHSQRGDKPFPLQGATKMAHSNVVRVERKKGYDYETWSDVVGMKPENERRKKERKRKRDDDKREETALEESDLDFSTYAKWDQGPRKKQQVERFLDLEARCSHPNKYSMA</sequence>
<gene>
    <name evidence="2" type="ORF">MKZ38_004503</name>
</gene>
<reference evidence="2" key="1">
    <citation type="submission" date="2022-07" db="EMBL/GenBank/DDBJ databases">
        <title>Draft genome sequence of Zalerion maritima ATCC 34329, a (micro)plastics degrading marine fungus.</title>
        <authorList>
            <person name="Paco A."/>
            <person name="Goncalves M.F.M."/>
            <person name="Rocha-Santos T.A.P."/>
            <person name="Alves A."/>
        </authorList>
    </citation>
    <scope>NUCLEOTIDE SEQUENCE</scope>
    <source>
        <strain evidence="2">ATCC 34329</strain>
    </source>
</reference>
<feature type="region of interest" description="Disordered" evidence="1">
    <location>
        <begin position="1"/>
        <end position="24"/>
    </location>
</feature>
<feature type="compositionally biased region" description="Polar residues" evidence="1">
    <location>
        <begin position="76"/>
        <end position="89"/>
    </location>
</feature>
<organism evidence="2 3">
    <name type="scientific">Zalerion maritima</name>
    <dbReference type="NCBI Taxonomy" id="339359"/>
    <lineage>
        <taxon>Eukaryota</taxon>
        <taxon>Fungi</taxon>
        <taxon>Dikarya</taxon>
        <taxon>Ascomycota</taxon>
        <taxon>Pezizomycotina</taxon>
        <taxon>Sordariomycetes</taxon>
        <taxon>Lulworthiomycetidae</taxon>
        <taxon>Lulworthiales</taxon>
        <taxon>Lulworthiaceae</taxon>
        <taxon>Zalerion</taxon>
    </lineage>
</organism>
<proteinExistence type="predicted"/>
<feature type="compositionally biased region" description="Low complexity" evidence="1">
    <location>
        <begin position="1"/>
        <end position="15"/>
    </location>
</feature>